<organism evidence="7 8">
    <name type="scientific">Phanerochaete carnosa (strain HHB-10118-sp)</name>
    <name type="common">White-rot fungus</name>
    <name type="synonym">Peniophora carnosa</name>
    <dbReference type="NCBI Taxonomy" id="650164"/>
    <lineage>
        <taxon>Eukaryota</taxon>
        <taxon>Fungi</taxon>
        <taxon>Dikarya</taxon>
        <taxon>Basidiomycota</taxon>
        <taxon>Agaricomycotina</taxon>
        <taxon>Agaricomycetes</taxon>
        <taxon>Polyporales</taxon>
        <taxon>Phanerochaetaceae</taxon>
        <taxon>Phanerochaete</taxon>
    </lineage>
</organism>
<dbReference type="InterPro" id="IPR036188">
    <property type="entry name" value="FAD/NAD-bd_sf"/>
</dbReference>
<dbReference type="GO" id="GO:0071949">
    <property type="term" value="F:FAD binding"/>
    <property type="evidence" value="ECO:0007669"/>
    <property type="project" value="InterPro"/>
</dbReference>
<evidence type="ECO:0000256" key="5">
    <source>
        <dbReference type="ARBA" id="ARBA00023033"/>
    </source>
</evidence>
<dbReference type="InterPro" id="IPR002938">
    <property type="entry name" value="FAD-bd"/>
</dbReference>
<dbReference type="OrthoDB" id="47494at2759"/>
<comment type="similarity">
    <text evidence="1">Belongs to the paxM FAD-dependent monooxygenase family.</text>
</comment>
<dbReference type="InterPro" id="IPR050493">
    <property type="entry name" value="FAD-dep_Monooxygenase_BioMet"/>
</dbReference>
<evidence type="ECO:0000256" key="2">
    <source>
        <dbReference type="ARBA" id="ARBA00022630"/>
    </source>
</evidence>
<accession>K5W4S7</accession>
<dbReference type="GeneID" id="18908662"/>
<keyword evidence="3" id="KW-0274">FAD</keyword>
<dbReference type="Pfam" id="PF01494">
    <property type="entry name" value="FAD_binding_3"/>
    <property type="match status" value="1"/>
</dbReference>
<keyword evidence="5" id="KW-0503">Monooxygenase</keyword>
<evidence type="ECO:0000256" key="4">
    <source>
        <dbReference type="ARBA" id="ARBA00023002"/>
    </source>
</evidence>
<protein>
    <recommendedName>
        <fullName evidence="6">FAD-binding domain-containing protein</fullName>
    </recommendedName>
</protein>
<evidence type="ECO:0000256" key="1">
    <source>
        <dbReference type="ARBA" id="ARBA00007992"/>
    </source>
</evidence>
<gene>
    <name evidence="7" type="ORF">PHACADRAFT_145467</name>
</gene>
<dbReference type="GO" id="GO:0004497">
    <property type="term" value="F:monooxygenase activity"/>
    <property type="evidence" value="ECO:0007669"/>
    <property type="project" value="UniProtKB-KW"/>
</dbReference>
<evidence type="ECO:0000256" key="3">
    <source>
        <dbReference type="ARBA" id="ARBA00022827"/>
    </source>
</evidence>
<dbReference type="RefSeq" id="XP_007396651.1">
    <property type="nucleotide sequence ID" value="XM_007396589.1"/>
</dbReference>
<keyword evidence="8" id="KW-1185">Reference proteome</keyword>
<dbReference type="AlphaFoldDB" id="K5W4S7"/>
<keyword evidence="4" id="KW-0560">Oxidoreductase</keyword>
<sequence length="396" mass="42995">MAPARVGIIGGGIAGPVVAALLKLKGYEPAIFERLDTISEGGIGIGVQRNGLAVLHRIPGLAESLGGKALDYFHFYSVLPEDKGVLAELDSPKRSREAAGYGTIGLRRSELQRGLVRGAESTGVEIKWNHHLDSLEQTEDGVLLKFTNGAEETVSFVVGCDGLHSDTRRSLFGEQPADFTGLSQTGGYAPMPESFRGKSMAINVYGDGAHLIAIPIDDESMGWAITEREPEAKETWRAMDAAAAEEFKKNSPVAQWDYGAGEIVRNATTVTKYGLYDRPELQTWHQGRVVLIGDAAHPTSPHLGQGANQSMEDAGMLVDLLEKHSPGGEPPLTSVLDTVFTELEAARIPRTSQLVKRAREQGETRVVHGVQACIDRNNWYRKLLSDETLLRQRFGA</sequence>
<feature type="domain" description="FAD-binding" evidence="6">
    <location>
        <begin position="5"/>
        <end position="323"/>
    </location>
</feature>
<dbReference type="EMBL" id="JH930473">
    <property type="protein sequence ID" value="EKM53944.1"/>
    <property type="molecule type" value="Genomic_DNA"/>
</dbReference>
<dbReference type="InParanoid" id="K5W4S7"/>
<evidence type="ECO:0000259" key="6">
    <source>
        <dbReference type="Pfam" id="PF01494"/>
    </source>
</evidence>
<reference evidence="7 8" key="1">
    <citation type="journal article" date="2012" name="BMC Genomics">
        <title>Comparative genomics of the white-rot fungi, Phanerochaete carnosa and P. chrysosporium, to elucidate the genetic basis of the distinct wood types they colonize.</title>
        <authorList>
            <person name="Suzuki H."/>
            <person name="MacDonald J."/>
            <person name="Syed K."/>
            <person name="Salamov A."/>
            <person name="Hori C."/>
            <person name="Aerts A."/>
            <person name="Henrissat B."/>
            <person name="Wiebenga A."/>
            <person name="vanKuyk P.A."/>
            <person name="Barry K."/>
            <person name="Lindquist E."/>
            <person name="LaButti K."/>
            <person name="Lapidus A."/>
            <person name="Lucas S."/>
            <person name="Coutinho P."/>
            <person name="Gong Y."/>
            <person name="Samejima M."/>
            <person name="Mahadevan R."/>
            <person name="Abou-Zaid M."/>
            <person name="de Vries R.P."/>
            <person name="Igarashi K."/>
            <person name="Yadav J.S."/>
            <person name="Grigoriev I.V."/>
            <person name="Master E.R."/>
        </authorList>
    </citation>
    <scope>NUCLEOTIDE SEQUENCE [LARGE SCALE GENOMIC DNA]</scope>
    <source>
        <strain evidence="7 8">HHB-10118-sp</strain>
    </source>
</reference>
<dbReference type="PANTHER" id="PTHR13789">
    <property type="entry name" value="MONOOXYGENASE"/>
    <property type="match status" value="1"/>
</dbReference>
<dbReference type="PANTHER" id="PTHR13789:SF309">
    <property type="entry name" value="PUTATIVE (AFU_ORTHOLOGUE AFUA_6G14510)-RELATED"/>
    <property type="match status" value="1"/>
</dbReference>
<dbReference type="HOGENOM" id="CLU_009665_19_5_1"/>
<evidence type="ECO:0000313" key="8">
    <source>
        <dbReference type="Proteomes" id="UP000008370"/>
    </source>
</evidence>
<dbReference type="Gene3D" id="3.50.50.60">
    <property type="entry name" value="FAD/NAD(P)-binding domain"/>
    <property type="match status" value="1"/>
</dbReference>
<dbReference type="KEGG" id="pco:PHACADRAFT_145467"/>
<dbReference type="Proteomes" id="UP000008370">
    <property type="component" value="Unassembled WGS sequence"/>
</dbReference>
<dbReference type="SUPFAM" id="SSF51905">
    <property type="entry name" value="FAD/NAD(P)-binding domain"/>
    <property type="match status" value="1"/>
</dbReference>
<dbReference type="PRINTS" id="PR00420">
    <property type="entry name" value="RNGMNOXGNASE"/>
</dbReference>
<proteinExistence type="inferred from homology"/>
<evidence type="ECO:0000313" key="7">
    <source>
        <dbReference type="EMBL" id="EKM53944.1"/>
    </source>
</evidence>
<name>K5W4S7_PHACS</name>
<keyword evidence="2" id="KW-0285">Flavoprotein</keyword>